<protein>
    <submittedName>
        <fullName evidence="2">Uncharacterized protein</fullName>
    </submittedName>
</protein>
<keyword evidence="3" id="KW-1185">Reference proteome</keyword>
<reference evidence="2" key="1">
    <citation type="submission" date="2023-08" db="EMBL/GenBank/DDBJ databases">
        <authorList>
            <person name="Alioto T."/>
            <person name="Alioto T."/>
            <person name="Gomez Garrido J."/>
        </authorList>
    </citation>
    <scope>NUCLEOTIDE SEQUENCE</scope>
</reference>
<gene>
    <name evidence="2" type="ORF">OCTVUL_1B013075</name>
</gene>
<accession>A0AA36BID2</accession>
<evidence type="ECO:0000313" key="2">
    <source>
        <dbReference type="EMBL" id="CAI9734940.1"/>
    </source>
</evidence>
<dbReference type="EMBL" id="OX597830">
    <property type="protein sequence ID" value="CAI9734940.1"/>
    <property type="molecule type" value="Genomic_DNA"/>
</dbReference>
<sequence>MSPLTLAYIKIRIHMYRRDREKPCRRDREKPCRRDREKPCRRDREKPCRRDREKPVGGTERNRMTISSRIVRLLRISQGVQIYRNPQTQVKIYRIV</sequence>
<feature type="region of interest" description="Disordered" evidence="1">
    <location>
        <begin position="20"/>
        <end position="63"/>
    </location>
</feature>
<proteinExistence type="predicted"/>
<dbReference type="AlphaFoldDB" id="A0AA36BID2"/>
<organism evidence="2 3">
    <name type="scientific">Octopus vulgaris</name>
    <name type="common">Common octopus</name>
    <dbReference type="NCBI Taxonomy" id="6645"/>
    <lineage>
        <taxon>Eukaryota</taxon>
        <taxon>Metazoa</taxon>
        <taxon>Spiralia</taxon>
        <taxon>Lophotrochozoa</taxon>
        <taxon>Mollusca</taxon>
        <taxon>Cephalopoda</taxon>
        <taxon>Coleoidea</taxon>
        <taxon>Octopodiformes</taxon>
        <taxon>Octopoda</taxon>
        <taxon>Incirrata</taxon>
        <taxon>Octopodidae</taxon>
        <taxon>Octopus</taxon>
    </lineage>
</organism>
<name>A0AA36BID2_OCTVU</name>
<dbReference type="Proteomes" id="UP001162480">
    <property type="component" value="Chromosome 17"/>
</dbReference>
<evidence type="ECO:0000313" key="3">
    <source>
        <dbReference type="Proteomes" id="UP001162480"/>
    </source>
</evidence>
<evidence type="ECO:0000256" key="1">
    <source>
        <dbReference type="SAM" id="MobiDB-lite"/>
    </source>
</evidence>